<dbReference type="PANTHER" id="PTHR35936">
    <property type="entry name" value="MEMBRANE-BOUND LYTIC MUREIN TRANSGLYCOSYLASE F"/>
    <property type="match status" value="1"/>
</dbReference>
<proteinExistence type="predicted"/>
<feature type="compositionally biased region" description="Acidic residues" evidence="2">
    <location>
        <begin position="342"/>
        <end position="356"/>
    </location>
</feature>
<evidence type="ECO:0000313" key="5">
    <source>
        <dbReference type="EMBL" id="NBI34504.1"/>
    </source>
</evidence>
<dbReference type="Gene3D" id="3.40.190.10">
    <property type="entry name" value="Periplasmic binding protein-like II"/>
    <property type="match status" value="2"/>
</dbReference>
<gene>
    <name evidence="5" type="ORF">D1639_05560</name>
</gene>
<dbReference type="Pfam" id="PF00497">
    <property type="entry name" value="SBP_bac_3"/>
    <property type="match status" value="1"/>
</dbReference>
<name>A0A7C9NAP5_9BACT</name>
<feature type="signal peptide" evidence="3">
    <location>
        <begin position="1"/>
        <end position="25"/>
    </location>
</feature>
<protein>
    <submittedName>
        <fullName evidence="5">ABC transporter substrate-binding protein</fullName>
    </submittedName>
</protein>
<dbReference type="PANTHER" id="PTHR35936:SF17">
    <property type="entry name" value="ARGININE-BINDING EXTRACELLULAR PROTEIN ARTP"/>
    <property type="match status" value="1"/>
</dbReference>
<evidence type="ECO:0000256" key="2">
    <source>
        <dbReference type="SAM" id="MobiDB-lite"/>
    </source>
</evidence>
<feature type="region of interest" description="Disordered" evidence="2">
    <location>
        <begin position="283"/>
        <end position="365"/>
    </location>
</feature>
<evidence type="ECO:0000256" key="3">
    <source>
        <dbReference type="SAM" id="SignalP"/>
    </source>
</evidence>
<sequence>MGLKRSRACALLVAAVSAAALSAFCLGGCSGGDYTPPTPTPSLASPTIGQDGVLRVGVNSDTAPLAGKPSGSDRVIGIDVDMAAALADYFGLKLEVIDVGSDLDAALANGTVDIVMGVDRSDSHGFWVSDSYLPTAVALFGLADATEVPASDASITVAAQASSKSAWAVSNEFENAVLTSTDDLRTALDDLQMGTVQYAAADAVIGTYAVHSAGTGAHIVALMQQPSGYGVGVSDENADLKQAVSTAVVTLNGNGVGGVIQSKWLGSALDFTNIPLTALAASALPSDGQGSGDDGSGDEGSDDEGSGDDASGDDASGDDGGSSGDDGSTDQPVNTVVIEGVEYVDADMDGYPDEWGDSIVPPGQA</sequence>
<dbReference type="EMBL" id="QWKH01000030">
    <property type="protein sequence ID" value="NBI34504.1"/>
    <property type="molecule type" value="Genomic_DNA"/>
</dbReference>
<accession>A0A7C9NAP5</accession>
<dbReference type="InterPro" id="IPR001638">
    <property type="entry name" value="Solute-binding_3/MltF_N"/>
</dbReference>
<feature type="chain" id="PRO_5028931471" evidence="3">
    <location>
        <begin position="26"/>
        <end position="365"/>
    </location>
</feature>
<evidence type="ECO:0000256" key="1">
    <source>
        <dbReference type="ARBA" id="ARBA00022729"/>
    </source>
</evidence>
<reference evidence="5" key="1">
    <citation type="submission" date="2018-08" db="EMBL/GenBank/DDBJ databases">
        <title>Murine metabolic-syndrome-specific gut microbial biobank.</title>
        <authorList>
            <person name="Liu C."/>
        </authorList>
    </citation>
    <scope>NUCLEOTIDE SEQUENCE [LARGE SCALE GENOMIC DNA]</scope>
    <source>
        <strain evidence="5">Z82</strain>
    </source>
</reference>
<organism evidence="5">
    <name type="scientific">Muribaculaceae bacterium Z82</name>
    <dbReference type="NCBI Taxonomy" id="2304548"/>
    <lineage>
        <taxon>Bacteria</taxon>
        <taxon>Pseudomonadati</taxon>
        <taxon>Bacteroidota</taxon>
        <taxon>Bacteroidia</taxon>
        <taxon>Bacteroidales</taxon>
        <taxon>Muribaculaceae</taxon>
    </lineage>
</organism>
<keyword evidence="1 3" id="KW-0732">Signal</keyword>
<dbReference type="SUPFAM" id="SSF53850">
    <property type="entry name" value="Periplasmic binding protein-like II"/>
    <property type="match status" value="1"/>
</dbReference>
<feature type="domain" description="Solute-binding protein family 3/N-terminal" evidence="4">
    <location>
        <begin position="53"/>
        <end position="268"/>
    </location>
</feature>
<feature type="compositionally biased region" description="Acidic residues" evidence="2">
    <location>
        <begin position="295"/>
        <end position="317"/>
    </location>
</feature>
<dbReference type="AlphaFoldDB" id="A0A7C9NAP5"/>
<comment type="caution">
    <text evidence="5">The sequence shown here is derived from an EMBL/GenBank/DDBJ whole genome shotgun (WGS) entry which is preliminary data.</text>
</comment>
<evidence type="ECO:0000259" key="4">
    <source>
        <dbReference type="SMART" id="SM00062"/>
    </source>
</evidence>
<dbReference type="SMART" id="SM00062">
    <property type="entry name" value="PBPb"/>
    <property type="match status" value="1"/>
</dbReference>